<dbReference type="AlphaFoldDB" id="A0A1R0FBB6"/>
<keyword evidence="2" id="KW-0808">Transferase</keyword>
<dbReference type="EMBL" id="LXYT01000001">
    <property type="protein sequence ID" value="OLY44287.1"/>
    <property type="molecule type" value="Genomic_DNA"/>
</dbReference>
<gene>
    <name evidence="2" type="ORF">PEB0149_017550</name>
</gene>
<dbReference type="RefSeq" id="WP_075869434.1">
    <property type="nucleotide sequence ID" value="NZ_CALYQA010000002.1"/>
</dbReference>
<evidence type="ECO:0000259" key="1">
    <source>
        <dbReference type="Pfam" id="PF01206"/>
    </source>
</evidence>
<dbReference type="Gene3D" id="3.30.110.40">
    <property type="entry name" value="TusA-like domain"/>
    <property type="match status" value="1"/>
</dbReference>
<accession>A0A1R0FBB6</accession>
<reference evidence="2 3" key="1">
    <citation type="submission" date="2016-12" db="EMBL/GenBank/DDBJ databases">
        <title>Comparative genomics of Bartonella apis.</title>
        <authorList>
            <person name="Engel P."/>
        </authorList>
    </citation>
    <scope>NUCLEOTIDE SEQUENCE [LARGE SCALE GENOMIC DNA]</scope>
    <source>
        <strain evidence="2 3">PEB0149</strain>
    </source>
</reference>
<protein>
    <submittedName>
        <fullName evidence="2">tRNA 2-thiouridine synthesizing protein A</fullName>
        <ecNumber evidence="2">2.8.1.-</ecNumber>
    </submittedName>
</protein>
<dbReference type="InterPro" id="IPR036868">
    <property type="entry name" value="TusA-like_sf"/>
</dbReference>
<organism evidence="2 3">
    <name type="scientific">Bartonella apis</name>
    <dbReference type="NCBI Taxonomy" id="1686310"/>
    <lineage>
        <taxon>Bacteria</taxon>
        <taxon>Pseudomonadati</taxon>
        <taxon>Pseudomonadota</taxon>
        <taxon>Alphaproteobacteria</taxon>
        <taxon>Hyphomicrobiales</taxon>
        <taxon>Bartonellaceae</taxon>
        <taxon>Bartonella</taxon>
    </lineage>
</organism>
<name>A0A1R0FBB6_9HYPH</name>
<proteinExistence type="predicted"/>
<comment type="caution">
    <text evidence="2">The sequence shown here is derived from an EMBL/GenBank/DDBJ whole genome shotgun (WGS) entry which is preliminary data.</text>
</comment>
<keyword evidence="3" id="KW-1185">Reference proteome</keyword>
<dbReference type="Proteomes" id="UP000187344">
    <property type="component" value="Unassembled WGS sequence"/>
</dbReference>
<dbReference type="OrthoDB" id="9797551at2"/>
<evidence type="ECO:0000313" key="2">
    <source>
        <dbReference type="EMBL" id="OLY44287.1"/>
    </source>
</evidence>
<feature type="domain" description="UPF0033" evidence="1">
    <location>
        <begin position="7"/>
        <end position="69"/>
    </location>
</feature>
<dbReference type="SUPFAM" id="SSF64307">
    <property type="entry name" value="SirA-like"/>
    <property type="match status" value="1"/>
</dbReference>
<dbReference type="CDD" id="cd00291">
    <property type="entry name" value="SirA_YedF_YeeD"/>
    <property type="match status" value="1"/>
</dbReference>
<dbReference type="GO" id="GO:0016740">
    <property type="term" value="F:transferase activity"/>
    <property type="evidence" value="ECO:0007669"/>
    <property type="project" value="UniProtKB-KW"/>
</dbReference>
<evidence type="ECO:0000313" key="3">
    <source>
        <dbReference type="Proteomes" id="UP000187344"/>
    </source>
</evidence>
<sequence length="78" mass="8822">MVEKSFTYDLRGLKCPLVLLKTRKKQTTLPDGVTLVILSDDPLAPLDIANYCRQYHYGFEKSLENGIHHLAIIPHGKS</sequence>
<dbReference type="Pfam" id="PF01206">
    <property type="entry name" value="TusA"/>
    <property type="match status" value="1"/>
</dbReference>
<dbReference type="EC" id="2.8.1.-" evidence="2"/>
<dbReference type="InterPro" id="IPR001455">
    <property type="entry name" value="TusA-like"/>
</dbReference>